<feature type="compositionally biased region" description="Basic and acidic residues" evidence="2">
    <location>
        <begin position="2358"/>
        <end position="2375"/>
    </location>
</feature>
<accession>A0ABM0GNG1</accession>
<dbReference type="InterPro" id="IPR024983">
    <property type="entry name" value="CHAT_dom"/>
</dbReference>
<feature type="region of interest" description="Disordered" evidence="2">
    <location>
        <begin position="2589"/>
        <end position="2628"/>
    </location>
</feature>
<feature type="compositionally biased region" description="Basic and acidic residues" evidence="2">
    <location>
        <begin position="2506"/>
        <end position="2519"/>
    </location>
</feature>
<reference evidence="6" key="1">
    <citation type="submission" date="2025-08" db="UniProtKB">
        <authorList>
            <consortium name="RefSeq"/>
        </authorList>
    </citation>
    <scope>IDENTIFICATION</scope>
    <source>
        <tissue evidence="6">Testes</tissue>
    </source>
</reference>
<dbReference type="SUPFAM" id="SSF48452">
    <property type="entry name" value="TPR-like"/>
    <property type="match status" value="7"/>
</dbReference>
<feature type="compositionally biased region" description="Basic and acidic residues" evidence="2">
    <location>
        <begin position="1"/>
        <end position="14"/>
    </location>
</feature>
<feature type="compositionally biased region" description="Low complexity" evidence="2">
    <location>
        <begin position="19"/>
        <end position="30"/>
    </location>
</feature>
<feature type="region of interest" description="Disordered" evidence="2">
    <location>
        <begin position="1957"/>
        <end position="1995"/>
    </location>
</feature>
<organism evidence="5 6">
    <name type="scientific">Saccoglossus kowalevskii</name>
    <name type="common">Acorn worm</name>
    <dbReference type="NCBI Taxonomy" id="10224"/>
    <lineage>
        <taxon>Eukaryota</taxon>
        <taxon>Metazoa</taxon>
        <taxon>Hemichordata</taxon>
        <taxon>Enteropneusta</taxon>
        <taxon>Harrimaniidae</taxon>
        <taxon>Saccoglossus</taxon>
    </lineage>
</organism>
<dbReference type="Pfam" id="PF26117">
    <property type="entry name" value="TTC28_C"/>
    <property type="match status" value="1"/>
</dbReference>
<feature type="repeat" description="TPR" evidence="1">
    <location>
        <begin position="824"/>
        <end position="857"/>
    </location>
</feature>
<protein>
    <submittedName>
        <fullName evidence="6">Tetratricopeptide repeat protein 28-like</fullName>
    </submittedName>
</protein>
<feature type="compositionally biased region" description="Pro residues" evidence="2">
    <location>
        <begin position="2319"/>
        <end position="2331"/>
    </location>
</feature>
<name>A0ABM0GNG1_SACKO</name>
<feature type="compositionally biased region" description="Polar residues" evidence="2">
    <location>
        <begin position="2140"/>
        <end position="2155"/>
    </location>
</feature>
<dbReference type="Pfam" id="PF12770">
    <property type="entry name" value="CHAT"/>
    <property type="match status" value="1"/>
</dbReference>
<dbReference type="Pfam" id="PF13424">
    <property type="entry name" value="TPR_12"/>
    <property type="match status" value="6"/>
</dbReference>
<dbReference type="Pfam" id="PF13181">
    <property type="entry name" value="TPR_8"/>
    <property type="match status" value="2"/>
</dbReference>
<feature type="compositionally biased region" description="Polar residues" evidence="2">
    <location>
        <begin position="2069"/>
        <end position="2082"/>
    </location>
</feature>
<feature type="domain" description="TTC28 C-terminal" evidence="4">
    <location>
        <begin position="1816"/>
        <end position="1914"/>
    </location>
</feature>
<dbReference type="RefSeq" id="XP_002733822.1">
    <property type="nucleotide sequence ID" value="XM_002733776.2"/>
</dbReference>
<proteinExistence type="predicted"/>
<feature type="repeat" description="TPR" evidence="1">
    <location>
        <begin position="624"/>
        <end position="657"/>
    </location>
</feature>
<evidence type="ECO:0000313" key="5">
    <source>
        <dbReference type="Proteomes" id="UP000694865"/>
    </source>
</evidence>
<feature type="compositionally biased region" description="Polar residues" evidence="2">
    <location>
        <begin position="2601"/>
        <end position="2613"/>
    </location>
</feature>
<feature type="repeat" description="TPR" evidence="1">
    <location>
        <begin position="344"/>
        <end position="377"/>
    </location>
</feature>
<dbReference type="InterPro" id="IPR058900">
    <property type="entry name" value="TTC28_C"/>
</dbReference>
<dbReference type="PROSITE" id="PS50005">
    <property type="entry name" value="TPR"/>
    <property type="match status" value="10"/>
</dbReference>
<feature type="region of interest" description="Disordered" evidence="2">
    <location>
        <begin position="2031"/>
        <end position="2162"/>
    </location>
</feature>
<dbReference type="GeneID" id="100374222"/>
<dbReference type="InterPro" id="IPR011990">
    <property type="entry name" value="TPR-like_helical_dom_sf"/>
</dbReference>
<evidence type="ECO:0000259" key="4">
    <source>
        <dbReference type="Pfam" id="PF26117"/>
    </source>
</evidence>
<feature type="compositionally biased region" description="Low complexity" evidence="2">
    <location>
        <begin position="2520"/>
        <end position="2530"/>
    </location>
</feature>
<feature type="compositionally biased region" description="Low complexity" evidence="2">
    <location>
        <begin position="2471"/>
        <end position="2490"/>
    </location>
</feature>
<feature type="repeat" description="TPR" evidence="1">
    <location>
        <begin position="867"/>
        <end position="900"/>
    </location>
</feature>
<feature type="repeat" description="TPR" evidence="1">
    <location>
        <begin position="384"/>
        <end position="417"/>
    </location>
</feature>
<feature type="compositionally biased region" description="Basic and acidic residues" evidence="2">
    <location>
        <begin position="2041"/>
        <end position="2064"/>
    </location>
</feature>
<feature type="compositionally biased region" description="Basic and acidic residues" evidence="2">
    <location>
        <begin position="2387"/>
        <end position="2401"/>
    </location>
</feature>
<keyword evidence="1" id="KW-0802">TPR repeat</keyword>
<feature type="region of interest" description="Disordered" evidence="2">
    <location>
        <begin position="1"/>
        <end position="37"/>
    </location>
</feature>
<feature type="domain" description="CHAT" evidence="3">
    <location>
        <begin position="1392"/>
        <end position="1700"/>
    </location>
</feature>
<feature type="region of interest" description="Disordered" evidence="2">
    <location>
        <begin position="2251"/>
        <end position="2537"/>
    </location>
</feature>
<dbReference type="Pfam" id="PF13176">
    <property type="entry name" value="TPR_7"/>
    <property type="match status" value="2"/>
</dbReference>
<feature type="compositionally biased region" description="Low complexity" evidence="2">
    <location>
        <begin position="1272"/>
        <end position="1284"/>
    </location>
</feature>
<feature type="repeat" description="TPR" evidence="1">
    <location>
        <begin position="504"/>
        <end position="537"/>
    </location>
</feature>
<evidence type="ECO:0000256" key="2">
    <source>
        <dbReference type="SAM" id="MobiDB-lite"/>
    </source>
</evidence>
<evidence type="ECO:0000259" key="3">
    <source>
        <dbReference type="Pfam" id="PF12770"/>
    </source>
</evidence>
<feature type="repeat" description="TPR" evidence="1">
    <location>
        <begin position="584"/>
        <end position="617"/>
    </location>
</feature>
<gene>
    <name evidence="6" type="primary">LOC100374222</name>
</gene>
<dbReference type="Proteomes" id="UP000694865">
    <property type="component" value="Unplaced"/>
</dbReference>
<feature type="region of interest" description="Disordered" evidence="2">
    <location>
        <begin position="1264"/>
        <end position="1284"/>
    </location>
</feature>
<dbReference type="PANTHER" id="PTHR10098:SF108">
    <property type="entry name" value="TETRATRICOPEPTIDE REPEAT PROTEIN 28"/>
    <property type="match status" value="1"/>
</dbReference>
<keyword evidence="5" id="KW-1185">Reference proteome</keyword>
<evidence type="ECO:0000313" key="6">
    <source>
        <dbReference type="RefSeq" id="XP_002733822.1"/>
    </source>
</evidence>
<feature type="repeat" description="TPR" evidence="1">
    <location>
        <begin position="116"/>
        <end position="149"/>
    </location>
</feature>
<dbReference type="Gene3D" id="1.25.40.10">
    <property type="entry name" value="Tetratricopeptide repeat domain"/>
    <property type="match status" value="7"/>
</dbReference>
<feature type="repeat" description="TPR" evidence="1">
    <location>
        <begin position="987"/>
        <end position="1020"/>
    </location>
</feature>
<dbReference type="InterPro" id="IPR019734">
    <property type="entry name" value="TPR_rpt"/>
</dbReference>
<sequence>MDKPGDKDRDKLGESQDTSSSETGSRHSSSAEIYGGDTISNEDKKAIFLDKVKQSNEACQNGDFQKATRLYTETISLDPTNHVLYSNRSAAFIKMQQYEKALQDAVTAKELCPKWAKAYYRQGLALQHLGRHADSLAAFSSGLSQDPKSLQLLEGLVDAAIKSPLKATLEPTYKQLEKMKLEKSPFVVISVIGQELLAAGYHGSSLTVLESALKIGTCSLKLRGSVFSALSSAHWGLGNIDKAISYMQQDLSVAKSLGDNEGECRAHGNLGSAYFSKANFKEALAHNRFQLVLAMKQKDRKVAANALSSLGHVYSAIGDYPNALASHKQCVVLTRQLNDKLFEAREIGNVGAVYLSMGDFDNALECHKQHLAVAKELQNKNEEARAYSNLGSAYHFKRKFQHAVQYHTQVLQIAKELEDRTVEARAYAGLGHAARCMGDLERAKHCHEQQLNIGLSTKDKVMEGRACSNLGIIYQQQGQYDTALKLHKAHLTIVHELEDRPGQGRAFGNMGNAYSALGQFEEAVKYHKQELAISKEVDDRSSEACTQGNLAIAYQSLGFRDKALEHYHCHLSVARELKDKPSEARALSNLGNFYSAQGEFSNSVPYYEQFLALCKDMCDTEGEGRAYHYLGYAHYSLGTFKDAVHFYEQDLALARKMQDKVSMGRAYCNLGLAHKTLGNYDEAFDCQKFFLTVAHQLKNTPGKFRAMGNLGDICMAKNEVNNAIKFYEQQLVLATNVRNKNLEATAYGMLGSAHRKVGKLDQALTYHTQELKMFKELNNLKGTCKAHGHLGAVYTSLAKFTEAYMCYEDQLETSQELKETLTEAQAFGNLGITKMNMGNFEDALGHFEQQLATLEQVTNQNGVVDRGRAYGNMGECYEALCDFDEAVKNYEQCLVIAQKTNNANDQDRAYRGLGNAHRAMGNLQQALVCFEKRLVVAHELNNVSAKGSAYGELGCLHSLLGNFEQAISCLEHQLKIAQEMRDRGGEADAACGLGGVYQQMGEYDKAVQYHQMDLTIAEDMNNPSCQGRAYGNLGVTHESLGNYEQAILYQEQHLSIAAQMNDRVAKTLAYSSLGRIHHALANYPQAVTYLQQGLHIADQLGRKEDEAKIRHRLGLALWANGSLEDSQHQLYKAAELFENIRRELQFSNDYRLNLFDLQTASYQALQRVLVELGRHNEALAVAERGRTRAFVDLLMERQTGKSDNLSDAMDSMLMTTDQIVEAVKKQSSTVIYYSIAAGHLYMWIITPKQGVVKFNECHLSDLELDSEGAPDSSSSSESNTSMNTIMNSTTSTQLDQYIQYARDSLGVDVSPVLGRGEIASETESEADDILQQHLDEISRKISAESGESNDAVQRSHVLSGSSHSLNSLFSQLSGSYGGRDTVRRRRVWSGKPPLKTLYDLLIGPLEDALPKQNGPDTPPRELILVLQGDLHLVPFGVLKGSSSQACLFERFKLRVVPSLRALNASIKTNQQQTYSSSTLPALIIGNPKLPQSAKQRWGWGSLVNAEQEARIVGDIVGIKPLIGSAATKEMVLKTICQAECIHFATHISWKLSAIILSPSEYTMPSKGSSRMHSDESDLDSNSDMPALNEFLLTAADILNLELSAKLVVLSAHNHDLRIGQITSDGLIGLVRAFLTAGAQAVVVPLWPVKEVSSKLLMREFYTHLLQGTVTSYALNEAMRSVHAVKQYSHPANWAGFMVIGGDVKLSNKTMMFGNALGEVLSTPTKCREAMRVLLHLVEKSLQRIHRGQRNPMYTTQQSIMKKVGPVSGWRELLLSVGFKFEATSKDIPASVFFPQADPGERLMKASASLQALLGLSAEMIIGLSRLLRAPETAYGIIRLLKTAIARYNKDSSLQVTLSAQQWKTHGCHEFLAALGFDLIGYANDEVLLHSGKQGSKRMLHFALQSMLAVFDPSEALKALPLEPSSSLESLTSSKSGPSISAVSLSASSLSGMSIISSHSLKGSSGMNRQDDSQRRSSGHYPMERSPYMPTSHSTPYGLSRDDYGYCAVHGRRNASTHSLDSDIEFTPKTSSILSSTSSLEDVVRTSDHDKPKKYGSNEKLLEKSKTRKGSPSSGSTNFAFQNNEEEEDIFAGSTRTRGPKPKAKKATTISPVGGRPRLGSSGTPSPVNRSKIGSAGGQDSIRNSPNNQYSPTTAALSLGGNRPSAFVKPTTAKTSTTPTGPEAIALKVLCDTRKHMEAVEMMQRQVSPGHNTLCIAEEPEIEESSVIIDNDIEITEMIDEEDEQDNEDLYFSERSSNAYDITPTNSESGRGVKKMSVKPQMQRNRVSEDLSDTDTASTVTERKVNKPSVSSQHSGLTPPDTPPPKYQPPSPGKSKTTPLKPVPPPLKAKPPKSVYQKSLKETELKHEDARLEIRRHTGSSVTPMRKVKADHEAVSPRESPAEGKPTQVPKSSYQAPQHLTNGPAMKPVKAELKTSAVSPQEYMSPPDYRNSYKGHLDRSPEYPSYLNRPGSSASTTSSMYSSTSSIPSIIYNPNGRGPLPANMRSDQTELRRYGSHSRDGSFSSQSSSGSMNKPRSRQPLRADILEDAALVVDASDLSLPPDIGLGNSEQNNSPNTAITNKGLNFYKHTNGGPNYMKVMPTSHQNGPTKPSCNSQKSSKDSKLQSSIC</sequence>
<evidence type="ECO:0000256" key="1">
    <source>
        <dbReference type="PROSITE-ProRule" id="PRU00339"/>
    </source>
</evidence>
<dbReference type="Pfam" id="PF13374">
    <property type="entry name" value="TPR_10"/>
    <property type="match status" value="1"/>
</dbReference>
<dbReference type="SMART" id="SM00028">
    <property type="entry name" value="TPR"/>
    <property type="match status" value="26"/>
</dbReference>
<feature type="repeat" description="TPR" evidence="1">
    <location>
        <begin position="304"/>
        <end position="337"/>
    </location>
</feature>
<feature type="compositionally biased region" description="Polar residues" evidence="2">
    <location>
        <begin position="2253"/>
        <end position="2268"/>
    </location>
</feature>
<feature type="compositionally biased region" description="Polar residues" evidence="2">
    <location>
        <begin position="2408"/>
        <end position="2420"/>
    </location>
</feature>
<dbReference type="PANTHER" id="PTHR10098">
    <property type="entry name" value="RAPSYN-RELATED"/>
    <property type="match status" value="1"/>
</dbReference>